<proteinExistence type="predicted"/>
<protein>
    <submittedName>
        <fullName evidence="1">Uncharacterized protein</fullName>
    </submittedName>
</protein>
<sequence length="245" mass="27461">MVVITPTLADVAPSNCELKLDSGRCIQYVAACDANPRKRVSDEELPISRKNSNGNEQREDWEGVNSLCHSLDNIVEVEMETDFFEGKTVLEIGFSTGLPSVYAFENGASEISIHTLSKTSLQLYCKPTLQRNNIPANKCKYSFGNLDDLRKALGGKRFDVILAPDLLNRSESEFEALHDILIEAMADGGICLFSCFTYYPKVDGTLAAFLALLKSRREFDALERWTSPKTDIIQRKVYQVTRSLF</sequence>
<evidence type="ECO:0000313" key="1">
    <source>
        <dbReference type="EMBL" id="CAD6187792.1"/>
    </source>
</evidence>
<dbReference type="AlphaFoldDB" id="A0A8S1GXW5"/>
<dbReference type="OrthoDB" id="1723750at2759"/>
<keyword evidence="2" id="KW-1185">Reference proteome</keyword>
<reference evidence="1" key="1">
    <citation type="submission" date="2020-10" db="EMBL/GenBank/DDBJ databases">
        <authorList>
            <person name="Kikuchi T."/>
        </authorList>
    </citation>
    <scope>NUCLEOTIDE SEQUENCE</scope>
    <source>
        <strain evidence="1">NKZ352</strain>
    </source>
</reference>
<dbReference type="EMBL" id="CAJGYM010000007">
    <property type="protein sequence ID" value="CAD6187792.1"/>
    <property type="molecule type" value="Genomic_DNA"/>
</dbReference>
<organism evidence="1 2">
    <name type="scientific">Caenorhabditis auriculariae</name>
    <dbReference type="NCBI Taxonomy" id="2777116"/>
    <lineage>
        <taxon>Eukaryota</taxon>
        <taxon>Metazoa</taxon>
        <taxon>Ecdysozoa</taxon>
        <taxon>Nematoda</taxon>
        <taxon>Chromadorea</taxon>
        <taxon>Rhabditida</taxon>
        <taxon>Rhabditina</taxon>
        <taxon>Rhabditomorpha</taxon>
        <taxon>Rhabditoidea</taxon>
        <taxon>Rhabditidae</taxon>
        <taxon>Peloderinae</taxon>
        <taxon>Caenorhabditis</taxon>
    </lineage>
</organism>
<gene>
    <name evidence="1" type="ORF">CAUJ_LOCUS3711</name>
</gene>
<name>A0A8S1GXW5_9PELO</name>
<accession>A0A8S1GXW5</accession>
<dbReference type="SUPFAM" id="SSF53335">
    <property type="entry name" value="S-adenosyl-L-methionine-dependent methyltransferases"/>
    <property type="match status" value="1"/>
</dbReference>
<evidence type="ECO:0000313" key="2">
    <source>
        <dbReference type="Proteomes" id="UP000835052"/>
    </source>
</evidence>
<dbReference type="Gene3D" id="3.40.50.150">
    <property type="entry name" value="Vaccinia Virus protein VP39"/>
    <property type="match status" value="1"/>
</dbReference>
<comment type="caution">
    <text evidence="1">The sequence shown here is derived from an EMBL/GenBank/DDBJ whole genome shotgun (WGS) entry which is preliminary data.</text>
</comment>
<dbReference type="InterPro" id="IPR029063">
    <property type="entry name" value="SAM-dependent_MTases_sf"/>
</dbReference>
<dbReference type="Proteomes" id="UP000835052">
    <property type="component" value="Unassembled WGS sequence"/>
</dbReference>